<name>F0WDM1_9STRA</name>
<accession>F0WDM1</accession>
<dbReference type="GO" id="GO:0016787">
    <property type="term" value="F:hydrolase activity"/>
    <property type="evidence" value="ECO:0007669"/>
    <property type="project" value="InterPro"/>
</dbReference>
<protein>
    <submittedName>
        <fullName evidence="2">Calcineurinlike phosphoesterase putative</fullName>
    </submittedName>
</protein>
<dbReference type="HOGENOM" id="CLU_455275_0_0_1"/>
<gene>
    <name evidence="2" type="primary">AlNc14C67G4741</name>
    <name evidence="2" type="ORF">ALNC14_054390</name>
</gene>
<evidence type="ECO:0000259" key="1">
    <source>
        <dbReference type="Pfam" id="PF00149"/>
    </source>
</evidence>
<dbReference type="InterPro" id="IPR004843">
    <property type="entry name" value="Calcineurin-like_PHP"/>
</dbReference>
<evidence type="ECO:0000313" key="2">
    <source>
        <dbReference type="EMBL" id="CCA19296.1"/>
    </source>
</evidence>
<dbReference type="InterPro" id="IPR029052">
    <property type="entry name" value="Metallo-depent_PP-like"/>
</dbReference>
<dbReference type="PANTHER" id="PTHR12905">
    <property type="entry name" value="METALLOPHOSPHOESTERASE"/>
    <property type="match status" value="1"/>
</dbReference>
<dbReference type="AlphaFoldDB" id="F0WDM1"/>
<dbReference type="SUPFAM" id="SSF56300">
    <property type="entry name" value="Metallo-dependent phosphatases"/>
    <property type="match status" value="1"/>
</dbReference>
<sequence>MRVVCVSDTHGLHEILAKNAPFPAGDLFIHAGDFTDTGDRQEVIDFNKWVGTLPYKYKIVIAGNHDSTFDSAFYAQNWQKYGHAVQHDPAQVRALLTNALYLEDQAVMIDGFKVFGSPWQPEFCSWAFNLPRGEALNEKWLAIPSDVDILVTHTPPMGYGDRVCFHNDHVNIHVGDAELLTHITKRIKPILHVFGHVHEGYGSVFDGNTTFFNASSCTHKYAASNPPLLFTLKEPRKRAQDSLAPEYSVMMHQWLRKCSKALTSRTSTGLTKSTSSPNFIALGDQGGRSHSIVMENKHVSSKKRLQGFRVDGTTAGLLFESTLKLRPVAEVHVRAMRYLFHQGYLDESHDPSIRTLESHFDLIRRNHRSLQLSRRYTDGLIPVESVQIKDLKGEKADRCSLHREKRLGNRQGIARLSTMFEEQLCSPRGKECVSVEATSIEVNTVACVLCEYNVPGHEHAKASCAKDAEVPEEKSAQCDEMTTRTNCSKRLSSWF</sequence>
<dbReference type="Pfam" id="PF00149">
    <property type="entry name" value="Metallophos"/>
    <property type="match status" value="1"/>
</dbReference>
<reference evidence="2" key="2">
    <citation type="submission" date="2011-02" db="EMBL/GenBank/DDBJ databases">
        <authorList>
            <person name="MacLean D."/>
        </authorList>
    </citation>
    <scope>NUCLEOTIDE SEQUENCE</scope>
</reference>
<reference evidence="2" key="1">
    <citation type="journal article" date="2011" name="PLoS Biol.">
        <title>Gene gain and loss during evolution of obligate parasitism in the white rust pathogen of Arabidopsis thaliana.</title>
        <authorList>
            <person name="Kemen E."/>
            <person name="Gardiner A."/>
            <person name="Schultz-Larsen T."/>
            <person name="Kemen A.C."/>
            <person name="Balmuth A.L."/>
            <person name="Robert-Seilaniantz A."/>
            <person name="Bailey K."/>
            <person name="Holub E."/>
            <person name="Studholme D.J."/>
            <person name="Maclean D."/>
            <person name="Jones J.D."/>
        </authorList>
    </citation>
    <scope>NUCLEOTIDE SEQUENCE</scope>
</reference>
<dbReference type="Gene3D" id="3.60.21.10">
    <property type="match status" value="1"/>
</dbReference>
<dbReference type="CDD" id="cd07379">
    <property type="entry name" value="MPP_239FB"/>
    <property type="match status" value="1"/>
</dbReference>
<feature type="domain" description="Calcineurin-like phosphoesterase" evidence="1">
    <location>
        <begin position="1"/>
        <end position="199"/>
    </location>
</feature>
<organism evidence="2">
    <name type="scientific">Albugo laibachii Nc14</name>
    <dbReference type="NCBI Taxonomy" id="890382"/>
    <lineage>
        <taxon>Eukaryota</taxon>
        <taxon>Sar</taxon>
        <taxon>Stramenopiles</taxon>
        <taxon>Oomycota</taxon>
        <taxon>Peronosporomycetes</taxon>
        <taxon>Albuginales</taxon>
        <taxon>Albuginaceae</taxon>
        <taxon>Albugo</taxon>
    </lineage>
</organism>
<dbReference type="PANTHER" id="PTHR12905:SF0">
    <property type="entry name" value="CALCINEURIN-LIKE PHOSPHOESTERASE DOMAIN-CONTAINING PROTEIN"/>
    <property type="match status" value="1"/>
</dbReference>
<dbReference type="InterPro" id="IPR051693">
    <property type="entry name" value="UPF0046_metallophosphoest"/>
</dbReference>
<proteinExistence type="predicted"/>
<dbReference type="EMBL" id="FR824112">
    <property type="protein sequence ID" value="CCA19296.1"/>
    <property type="molecule type" value="Genomic_DNA"/>
</dbReference>